<evidence type="ECO:0000256" key="4">
    <source>
        <dbReference type="ARBA" id="ARBA00022691"/>
    </source>
</evidence>
<feature type="non-terminal residue" evidence="8">
    <location>
        <position position="1"/>
    </location>
</feature>
<evidence type="ECO:0000259" key="7">
    <source>
        <dbReference type="PROSITE" id="PS51686"/>
    </source>
</evidence>
<sequence length="402" mass="44686">EIEVPDLKIHPVLKDTIIIGNCKQAEINCVEKEVIVDAVCGAAVLRGAHIYAPGVMGMLPGIHCGDTVSVFADRLGKCKKGLAKPFLDDTRFFIGNGIACMERKHLFGENLKPTIVIIRLRFLAHNCSFIKTLKFRSLPFLHFCINLPSIVCCHVLNPQKNECILDMCAAPGNKTSHIATLMEDKGLIVALDKTENKVNSIKKRCHQFGIRSVHPFVCDATKIPNSAEFQEQCNSVLGHTVSSESFDRVLLDAPCSALGQRPQLINKTSVKQLKSYPCLQRKFFQLAVSMLKPGGILVYSTCTITMAENEEIVHWALKNYPNLKLEPSLPVLGGPGLKNSKLSETERLCVQRFGPTLIDDCDHDTVGFFLARFQKKSANLRHQDENGFYASCFHDCQTELCE</sequence>
<feature type="binding site" evidence="6">
    <location>
        <position position="219"/>
    </location>
    <ligand>
        <name>S-adenosyl-L-methionine</name>
        <dbReference type="ChEBI" id="CHEBI:59789"/>
    </ligand>
</feature>
<dbReference type="GO" id="GO:0003723">
    <property type="term" value="F:RNA binding"/>
    <property type="evidence" value="ECO:0007669"/>
    <property type="project" value="UniProtKB-UniRule"/>
</dbReference>
<dbReference type="InterPro" id="IPR023267">
    <property type="entry name" value="RCMT"/>
</dbReference>
<dbReference type="PRINTS" id="PR02008">
    <property type="entry name" value="RCMTFAMILY"/>
</dbReference>
<dbReference type="Gene3D" id="2.30.130.10">
    <property type="entry name" value="PUA domain"/>
    <property type="match status" value="1"/>
</dbReference>
<dbReference type="Proteomes" id="UP001233999">
    <property type="component" value="Unassembled WGS sequence"/>
</dbReference>
<dbReference type="InterPro" id="IPR029063">
    <property type="entry name" value="SAM-dependent_MTases_sf"/>
</dbReference>
<comment type="similarity">
    <text evidence="1 6">Belongs to the class I-like SAM-binding methyltransferase superfamily. RsmB/NOP family.</text>
</comment>
<dbReference type="EMBL" id="JASPKZ010007524">
    <property type="protein sequence ID" value="KAJ9583814.1"/>
    <property type="molecule type" value="Genomic_DNA"/>
</dbReference>
<evidence type="ECO:0000313" key="8">
    <source>
        <dbReference type="EMBL" id="KAJ9583814.1"/>
    </source>
</evidence>
<organism evidence="8 9">
    <name type="scientific">Diploptera punctata</name>
    <name type="common">Pacific beetle cockroach</name>
    <dbReference type="NCBI Taxonomy" id="6984"/>
    <lineage>
        <taxon>Eukaryota</taxon>
        <taxon>Metazoa</taxon>
        <taxon>Ecdysozoa</taxon>
        <taxon>Arthropoda</taxon>
        <taxon>Hexapoda</taxon>
        <taxon>Insecta</taxon>
        <taxon>Pterygota</taxon>
        <taxon>Neoptera</taxon>
        <taxon>Polyneoptera</taxon>
        <taxon>Dictyoptera</taxon>
        <taxon>Blattodea</taxon>
        <taxon>Blaberoidea</taxon>
        <taxon>Blaberidae</taxon>
        <taxon>Diplopterinae</taxon>
        <taxon>Diploptera</taxon>
    </lineage>
</organism>
<dbReference type="CDD" id="cd21150">
    <property type="entry name" value="PUA_NSun6-like"/>
    <property type="match status" value="1"/>
</dbReference>
<keyword evidence="3 6" id="KW-0808">Transferase</keyword>
<keyword evidence="2 6" id="KW-0489">Methyltransferase</keyword>
<reference evidence="8" key="2">
    <citation type="submission" date="2023-05" db="EMBL/GenBank/DDBJ databases">
        <authorList>
            <person name="Fouks B."/>
        </authorList>
    </citation>
    <scope>NUCLEOTIDE SEQUENCE</scope>
    <source>
        <strain evidence="8">Stay&amp;Tobe</strain>
        <tissue evidence="8">Testes</tissue>
    </source>
</reference>
<dbReference type="SUPFAM" id="SSF53335">
    <property type="entry name" value="S-adenosyl-L-methionine-dependent methyltransferases"/>
    <property type="match status" value="1"/>
</dbReference>
<proteinExistence type="inferred from homology"/>
<evidence type="ECO:0000256" key="2">
    <source>
        <dbReference type="ARBA" id="ARBA00022603"/>
    </source>
</evidence>
<dbReference type="Gene3D" id="3.40.50.150">
    <property type="entry name" value="Vaccinia Virus protein VP39"/>
    <property type="match status" value="1"/>
</dbReference>
<dbReference type="InterPro" id="IPR001678">
    <property type="entry name" value="MeTrfase_RsmB-F_NOP2_dom"/>
</dbReference>
<evidence type="ECO:0000256" key="3">
    <source>
        <dbReference type="ARBA" id="ARBA00022679"/>
    </source>
</evidence>
<name>A0AAD8EBJ3_DIPPU</name>
<feature type="binding site" evidence="6">
    <location>
        <position position="192"/>
    </location>
    <ligand>
        <name>S-adenosyl-L-methionine</name>
        <dbReference type="ChEBI" id="CHEBI:59789"/>
    </ligand>
</feature>
<dbReference type="GO" id="GO:0001510">
    <property type="term" value="P:RNA methylation"/>
    <property type="evidence" value="ECO:0007669"/>
    <property type="project" value="InterPro"/>
</dbReference>
<dbReference type="CDD" id="cd02440">
    <property type="entry name" value="AdoMet_MTases"/>
    <property type="match status" value="1"/>
</dbReference>
<dbReference type="InterPro" id="IPR018314">
    <property type="entry name" value="RsmB/NOL1/NOP2-like_CS"/>
</dbReference>
<evidence type="ECO:0000256" key="5">
    <source>
        <dbReference type="ARBA" id="ARBA00022884"/>
    </source>
</evidence>
<dbReference type="PROSITE" id="PS50890">
    <property type="entry name" value="PUA"/>
    <property type="match status" value="1"/>
</dbReference>
<accession>A0AAD8EBJ3</accession>
<dbReference type="PANTHER" id="PTHR22807:SF34">
    <property type="entry name" value="TRNA (CYTOSINE(72)-C(5))-METHYLTRANSFERASE NSUN6"/>
    <property type="match status" value="1"/>
</dbReference>
<dbReference type="InterPro" id="IPR049560">
    <property type="entry name" value="MeTrfase_RsmB-F_NOP2_cat"/>
</dbReference>
<dbReference type="AlphaFoldDB" id="A0AAD8EBJ3"/>
<dbReference type="SUPFAM" id="SSF88697">
    <property type="entry name" value="PUA domain-like"/>
    <property type="match status" value="1"/>
</dbReference>
<keyword evidence="4 6" id="KW-0949">S-adenosyl-L-methionine</keyword>
<feature type="non-terminal residue" evidence="8">
    <location>
        <position position="402"/>
    </location>
</feature>
<dbReference type="InterPro" id="IPR036974">
    <property type="entry name" value="PUA_sf"/>
</dbReference>
<dbReference type="Pfam" id="PF01189">
    <property type="entry name" value="Methyltr_RsmB-F"/>
    <property type="match status" value="1"/>
</dbReference>
<feature type="domain" description="SAM-dependent MTase RsmB/NOP-type" evidence="7">
    <location>
        <begin position="154"/>
        <end position="376"/>
    </location>
</feature>
<evidence type="ECO:0000313" key="9">
    <source>
        <dbReference type="Proteomes" id="UP001233999"/>
    </source>
</evidence>
<feature type="binding site" evidence="6">
    <location>
        <begin position="168"/>
        <end position="174"/>
    </location>
    <ligand>
        <name>S-adenosyl-L-methionine</name>
        <dbReference type="ChEBI" id="CHEBI:59789"/>
    </ligand>
</feature>
<dbReference type="InterPro" id="IPR015947">
    <property type="entry name" value="PUA-like_sf"/>
</dbReference>
<feature type="binding site" evidence="6">
    <location>
        <position position="252"/>
    </location>
    <ligand>
        <name>S-adenosyl-L-methionine</name>
        <dbReference type="ChEBI" id="CHEBI:59789"/>
    </ligand>
</feature>
<gene>
    <name evidence="8" type="ORF">L9F63_021846</name>
</gene>
<dbReference type="PANTHER" id="PTHR22807">
    <property type="entry name" value="NOP2 YEAST -RELATED NOL1/NOP2/FMU SUN DOMAIN-CONTAINING"/>
    <property type="match status" value="1"/>
</dbReference>
<dbReference type="PROSITE" id="PS51686">
    <property type="entry name" value="SAM_MT_RSMB_NOP"/>
    <property type="match status" value="1"/>
</dbReference>
<reference evidence="8" key="1">
    <citation type="journal article" date="2023" name="IScience">
        <title>Live-bearing cockroach genome reveals convergent evolutionary mechanisms linked to viviparity in insects and beyond.</title>
        <authorList>
            <person name="Fouks B."/>
            <person name="Harrison M.C."/>
            <person name="Mikhailova A.A."/>
            <person name="Marchal E."/>
            <person name="English S."/>
            <person name="Carruthers M."/>
            <person name="Jennings E.C."/>
            <person name="Chiamaka E.L."/>
            <person name="Frigard R.A."/>
            <person name="Pippel M."/>
            <person name="Attardo G.M."/>
            <person name="Benoit J.B."/>
            <person name="Bornberg-Bauer E."/>
            <person name="Tobe S.S."/>
        </authorList>
    </citation>
    <scope>NUCLEOTIDE SEQUENCE</scope>
    <source>
        <strain evidence="8">Stay&amp;Tobe</strain>
    </source>
</reference>
<evidence type="ECO:0000256" key="6">
    <source>
        <dbReference type="PROSITE-ProRule" id="PRU01023"/>
    </source>
</evidence>
<keyword evidence="5 6" id="KW-0694">RNA-binding</keyword>
<evidence type="ECO:0000256" key="1">
    <source>
        <dbReference type="ARBA" id="ARBA00007494"/>
    </source>
</evidence>
<feature type="active site" description="Nucleophile" evidence="6">
    <location>
        <position position="302"/>
    </location>
</feature>
<dbReference type="GO" id="GO:0008173">
    <property type="term" value="F:RNA methyltransferase activity"/>
    <property type="evidence" value="ECO:0007669"/>
    <property type="project" value="InterPro"/>
</dbReference>
<dbReference type="PROSITE" id="PS01153">
    <property type="entry name" value="NOL1_NOP2_SUN"/>
    <property type="match status" value="1"/>
</dbReference>
<protein>
    <recommendedName>
        <fullName evidence="7">SAM-dependent MTase RsmB/NOP-type domain-containing protein</fullName>
    </recommendedName>
</protein>
<comment type="caution">
    <text evidence="8">The sequence shown here is derived from an EMBL/GenBank/DDBJ whole genome shotgun (WGS) entry which is preliminary data.</text>
</comment>
<keyword evidence="9" id="KW-1185">Reference proteome</keyword>